<organism evidence="2 3">
    <name type="scientific">Streptomyces sp. 900116325</name>
    <dbReference type="NCBI Taxonomy" id="3154295"/>
    <lineage>
        <taxon>Bacteria</taxon>
        <taxon>Bacillati</taxon>
        <taxon>Actinomycetota</taxon>
        <taxon>Actinomycetes</taxon>
        <taxon>Kitasatosporales</taxon>
        <taxon>Streptomycetaceae</taxon>
        <taxon>Streptomyces</taxon>
    </lineage>
</organism>
<evidence type="ECO:0000313" key="3">
    <source>
        <dbReference type="Proteomes" id="UP001550044"/>
    </source>
</evidence>
<feature type="region of interest" description="Disordered" evidence="1">
    <location>
        <begin position="1"/>
        <end position="86"/>
    </location>
</feature>
<proteinExistence type="predicted"/>
<evidence type="ECO:0000256" key="1">
    <source>
        <dbReference type="SAM" id="MobiDB-lite"/>
    </source>
</evidence>
<dbReference type="RefSeq" id="WP_356498146.1">
    <property type="nucleotide sequence ID" value="NZ_JBEXEF010000023.1"/>
</dbReference>
<keyword evidence="3" id="KW-1185">Reference proteome</keyword>
<feature type="compositionally biased region" description="Basic and acidic residues" evidence="1">
    <location>
        <begin position="74"/>
        <end position="86"/>
    </location>
</feature>
<dbReference type="EMBL" id="JBEXIP010000013">
    <property type="protein sequence ID" value="MET8434778.1"/>
    <property type="molecule type" value="Genomic_DNA"/>
</dbReference>
<reference evidence="2 3" key="1">
    <citation type="submission" date="2024-06" db="EMBL/GenBank/DDBJ databases">
        <title>The Natural Products Discovery Center: Release of the First 8490 Sequenced Strains for Exploring Actinobacteria Biosynthetic Diversity.</title>
        <authorList>
            <person name="Kalkreuter E."/>
            <person name="Kautsar S.A."/>
            <person name="Yang D."/>
            <person name="Bader C.D."/>
            <person name="Teijaro C.N."/>
            <person name="Fluegel L."/>
            <person name="Davis C.M."/>
            <person name="Simpson J.R."/>
            <person name="Lauterbach L."/>
            <person name="Steele A.D."/>
            <person name="Gui C."/>
            <person name="Meng S."/>
            <person name="Li G."/>
            <person name="Viehrig K."/>
            <person name="Ye F."/>
            <person name="Su P."/>
            <person name="Kiefer A.F."/>
            <person name="Nichols A."/>
            <person name="Cepeda A.J."/>
            <person name="Yan W."/>
            <person name="Fan B."/>
            <person name="Jiang Y."/>
            <person name="Adhikari A."/>
            <person name="Zheng C.-J."/>
            <person name="Schuster L."/>
            <person name="Cowan T.M."/>
            <person name="Smanski M.J."/>
            <person name="Chevrette M.G."/>
            <person name="De Carvalho L.P.S."/>
            <person name="Shen B."/>
        </authorList>
    </citation>
    <scope>NUCLEOTIDE SEQUENCE [LARGE SCALE GENOMIC DNA]</scope>
    <source>
        <strain evidence="2 3">NPDC005137</strain>
    </source>
</reference>
<evidence type="ECO:0000313" key="2">
    <source>
        <dbReference type="EMBL" id="MET8434778.1"/>
    </source>
</evidence>
<dbReference type="Proteomes" id="UP001550044">
    <property type="component" value="Unassembled WGS sequence"/>
</dbReference>
<gene>
    <name evidence="2" type="ORF">ABZV61_18655</name>
</gene>
<comment type="caution">
    <text evidence="2">The sequence shown here is derived from an EMBL/GenBank/DDBJ whole genome shotgun (WGS) entry which is preliminary data.</text>
</comment>
<name>A0ABV2UAC1_9ACTN</name>
<accession>A0ABV2UAC1</accession>
<sequence length="86" mass="9217">MSEHRREAPGNSEGPTPEPIPRDLPDQQVTADEDPWDVPGASIHSTADEQPDPGIPDTDEVGTGRRGAPHSGNRRPEHPVPDEPSA</sequence>
<protein>
    <submittedName>
        <fullName evidence="2">Uncharacterized protein</fullName>
    </submittedName>
</protein>